<name>A0A221SBA6_9CAUD</name>
<gene>
    <name evidence="1" type="ORF">SEA_WARPY_249</name>
</gene>
<evidence type="ECO:0000313" key="1">
    <source>
        <dbReference type="EMBL" id="ASN73279.1"/>
    </source>
</evidence>
<proteinExistence type="predicted"/>
<organism evidence="1 2">
    <name type="scientific">Streptomyces phage Warpy</name>
    <dbReference type="NCBI Taxonomy" id="2015805"/>
    <lineage>
        <taxon>Viruses</taxon>
        <taxon>Duplodnaviria</taxon>
        <taxon>Heunggongvirae</taxon>
        <taxon>Uroviricota</taxon>
        <taxon>Caudoviricetes</taxon>
        <taxon>Stanwilliamsviridae</taxon>
        <taxon>Boydwoodruffvirinae</taxon>
        <taxon>Samistivirus</taxon>
        <taxon>Samistivirus jay2jay</taxon>
    </lineage>
</organism>
<sequence>MPDSQENEWQELGFVNHIEFHRSEEDWAEIVAQFERAMESYRRIGPVVVEASRAFEAIARPISEASAEQEQLIRETESMAIDIRHGEYPRWDSYGTYWYDPSGLHSDDPHVCFICQRPTSRIDIDFHGAFCNSEECNEVIRLDLERANGGPEVRD</sequence>
<evidence type="ECO:0000313" key="2">
    <source>
        <dbReference type="Proteomes" id="UP000225633"/>
    </source>
</evidence>
<protein>
    <submittedName>
        <fullName evidence="1">Uncharacterized protein</fullName>
    </submittedName>
</protein>
<dbReference type="EMBL" id="MF358541">
    <property type="protein sequence ID" value="ASN73279.1"/>
    <property type="molecule type" value="Genomic_DNA"/>
</dbReference>
<reference evidence="2" key="1">
    <citation type="submission" date="2017-06" db="EMBL/GenBank/DDBJ databases">
        <authorList>
            <person name="Kim H.J."/>
            <person name="Triplett B.A."/>
        </authorList>
    </citation>
    <scope>NUCLEOTIDE SEQUENCE [LARGE SCALE GENOMIC DNA]</scope>
</reference>
<dbReference type="Proteomes" id="UP000225633">
    <property type="component" value="Segment"/>
</dbReference>
<accession>A0A221SBA6</accession>